<dbReference type="Gene3D" id="3.40.50.720">
    <property type="entry name" value="NAD(P)-binding Rossmann-like Domain"/>
    <property type="match status" value="1"/>
</dbReference>
<dbReference type="GO" id="GO:0004029">
    <property type="term" value="F:aldehyde dehydrogenase (NAD+) activity"/>
    <property type="evidence" value="ECO:0007669"/>
    <property type="project" value="TreeGrafter"/>
</dbReference>
<dbReference type="InterPro" id="IPR051783">
    <property type="entry name" value="NAD(P)-dependent_oxidoreduct"/>
</dbReference>
<sequence>MGSTKLLITGATGYIGGSVLSTLLASSNPQIKDLTITALVRKPEHVELLKKKGVNGVIFTGLDDIEAVRKAASQNDIVVNTAIAYHAKAAEAIIDGLADRQRETGKPAHLIHTSGTSSLGDRPITGTYTETRVFSDLKDDIYAYERQREDLEQYPQRTTDLVVFEKGEAAGVKTYILMSPTIYGIGSGFFNRTSIQIDAIMRAAKKQGHTSVMGPGAAQWDHVHIDDLVQLYELVVAKLLRGDALPANKKGLYFNETGHHTWREVSEQVARTGRAAGFLPTDEVRELPLAAAADAFGGKTLPPEFAELGFASRARTTADLAREIGWSPKKTRKDFEDSFAEEWKVIGNEL</sequence>
<reference evidence="2" key="1">
    <citation type="submission" date="2023-01" db="EMBL/GenBank/DDBJ databases">
        <title>The growth and conidiation of Purpureocillium lavendulum are regulated by nitrogen source and histone H3K14 acetylation.</title>
        <authorList>
            <person name="Tang P."/>
            <person name="Han J."/>
            <person name="Zhang C."/>
            <person name="Tang P."/>
            <person name="Qi F."/>
            <person name="Zhang K."/>
            <person name="Liang L."/>
        </authorList>
    </citation>
    <scope>NUCLEOTIDE SEQUENCE</scope>
    <source>
        <strain evidence="2">YMF1.00683</strain>
    </source>
</reference>
<evidence type="ECO:0000313" key="2">
    <source>
        <dbReference type="EMBL" id="KAJ6440999.1"/>
    </source>
</evidence>
<dbReference type="Proteomes" id="UP001163105">
    <property type="component" value="Unassembled WGS sequence"/>
</dbReference>
<feature type="domain" description="NAD-dependent epimerase/dehydratase" evidence="1">
    <location>
        <begin position="7"/>
        <end position="238"/>
    </location>
</feature>
<keyword evidence="3" id="KW-1185">Reference proteome</keyword>
<dbReference type="InterPro" id="IPR036291">
    <property type="entry name" value="NAD(P)-bd_dom_sf"/>
</dbReference>
<dbReference type="EMBL" id="JAQHRD010000005">
    <property type="protein sequence ID" value="KAJ6440999.1"/>
    <property type="molecule type" value="Genomic_DNA"/>
</dbReference>
<gene>
    <name evidence="2" type="ORF">O9K51_06792</name>
</gene>
<accession>A0AB34FPH1</accession>
<dbReference type="InterPro" id="IPR001509">
    <property type="entry name" value="Epimerase_deHydtase"/>
</dbReference>
<organism evidence="2 3">
    <name type="scientific">Purpureocillium lavendulum</name>
    <dbReference type="NCBI Taxonomy" id="1247861"/>
    <lineage>
        <taxon>Eukaryota</taxon>
        <taxon>Fungi</taxon>
        <taxon>Dikarya</taxon>
        <taxon>Ascomycota</taxon>
        <taxon>Pezizomycotina</taxon>
        <taxon>Sordariomycetes</taxon>
        <taxon>Hypocreomycetidae</taxon>
        <taxon>Hypocreales</taxon>
        <taxon>Ophiocordycipitaceae</taxon>
        <taxon>Purpureocillium</taxon>
    </lineage>
</organism>
<dbReference type="AlphaFoldDB" id="A0AB34FPH1"/>
<dbReference type="PANTHER" id="PTHR48079:SF6">
    <property type="entry name" value="NAD(P)-BINDING DOMAIN-CONTAINING PROTEIN-RELATED"/>
    <property type="match status" value="1"/>
</dbReference>
<name>A0AB34FPH1_9HYPO</name>
<dbReference type="GO" id="GO:0005737">
    <property type="term" value="C:cytoplasm"/>
    <property type="evidence" value="ECO:0007669"/>
    <property type="project" value="TreeGrafter"/>
</dbReference>
<comment type="caution">
    <text evidence="2">The sequence shown here is derived from an EMBL/GenBank/DDBJ whole genome shotgun (WGS) entry which is preliminary data.</text>
</comment>
<dbReference type="SUPFAM" id="SSF51735">
    <property type="entry name" value="NAD(P)-binding Rossmann-fold domains"/>
    <property type="match status" value="1"/>
</dbReference>
<dbReference type="PANTHER" id="PTHR48079">
    <property type="entry name" value="PROTEIN YEEZ"/>
    <property type="match status" value="1"/>
</dbReference>
<protein>
    <submittedName>
        <fullName evidence="2">NAD dependent epimerase/dehydratase family protein</fullName>
    </submittedName>
</protein>
<evidence type="ECO:0000259" key="1">
    <source>
        <dbReference type="Pfam" id="PF01370"/>
    </source>
</evidence>
<proteinExistence type="predicted"/>
<evidence type="ECO:0000313" key="3">
    <source>
        <dbReference type="Proteomes" id="UP001163105"/>
    </source>
</evidence>
<dbReference type="Pfam" id="PF01370">
    <property type="entry name" value="Epimerase"/>
    <property type="match status" value="1"/>
</dbReference>